<keyword evidence="1" id="KW-0472">Membrane</keyword>
<keyword evidence="4" id="KW-1185">Reference proteome</keyword>
<keyword evidence="3" id="KW-0813">Transport</keyword>
<dbReference type="InterPro" id="IPR013099">
    <property type="entry name" value="K_chnl_dom"/>
</dbReference>
<keyword evidence="3" id="KW-0406">Ion transport</keyword>
<dbReference type="EMBL" id="WTUW01000009">
    <property type="protein sequence ID" value="MZR31772.1"/>
    <property type="molecule type" value="Genomic_DNA"/>
</dbReference>
<dbReference type="GO" id="GO:0034220">
    <property type="term" value="P:monoatomic ion transmembrane transport"/>
    <property type="evidence" value="ECO:0007669"/>
    <property type="project" value="UniProtKB-KW"/>
</dbReference>
<gene>
    <name evidence="3" type="ORF">GQE98_14140</name>
</gene>
<evidence type="ECO:0000256" key="1">
    <source>
        <dbReference type="SAM" id="Phobius"/>
    </source>
</evidence>
<feature type="transmembrane region" description="Helical" evidence="1">
    <location>
        <begin position="114"/>
        <end position="135"/>
    </location>
</feature>
<reference evidence="3 4" key="1">
    <citation type="submission" date="2019-12" db="EMBL/GenBank/DDBJ databases">
        <title>Snethiella sp. nov. sp. isolated from sea sand.</title>
        <authorList>
            <person name="Kim J."/>
            <person name="Jeong S.E."/>
            <person name="Jung H.S."/>
            <person name="Jeon C.O."/>
        </authorList>
    </citation>
    <scope>NUCLEOTIDE SEQUENCE [LARGE SCALE GENOMIC DNA]</scope>
    <source>
        <strain evidence="3 4">DP05</strain>
    </source>
</reference>
<evidence type="ECO:0000259" key="2">
    <source>
        <dbReference type="Pfam" id="PF07885"/>
    </source>
</evidence>
<comment type="caution">
    <text evidence="3">The sequence shown here is derived from an EMBL/GenBank/DDBJ whole genome shotgun (WGS) entry which is preliminary data.</text>
</comment>
<name>A0A6L8WBD1_9PROT</name>
<dbReference type="AlphaFoldDB" id="A0A6L8WBD1"/>
<keyword evidence="1" id="KW-1133">Transmembrane helix</keyword>
<dbReference type="Proteomes" id="UP000476030">
    <property type="component" value="Unassembled WGS sequence"/>
</dbReference>
<dbReference type="RefSeq" id="WP_161316366.1">
    <property type="nucleotide sequence ID" value="NZ_WTUW01000009.1"/>
</dbReference>
<keyword evidence="1" id="KW-0812">Transmembrane</keyword>
<dbReference type="SUPFAM" id="SSF81324">
    <property type="entry name" value="Voltage-gated potassium channels"/>
    <property type="match status" value="1"/>
</dbReference>
<feature type="transmembrane region" description="Helical" evidence="1">
    <location>
        <begin position="47"/>
        <end position="74"/>
    </location>
</feature>
<accession>A0A6L8WBD1</accession>
<keyword evidence="3" id="KW-0407">Ion channel</keyword>
<evidence type="ECO:0000313" key="3">
    <source>
        <dbReference type="EMBL" id="MZR31772.1"/>
    </source>
</evidence>
<organism evidence="3 4">
    <name type="scientific">Sneathiella litorea</name>
    <dbReference type="NCBI Taxonomy" id="2606216"/>
    <lineage>
        <taxon>Bacteria</taxon>
        <taxon>Pseudomonadati</taxon>
        <taxon>Pseudomonadota</taxon>
        <taxon>Alphaproteobacteria</taxon>
        <taxon>Sneathiellales</taxon>
        <taxon>Sneathiellaceae</taxon>
        <taxon>Sneathiella</taxon>
    </lineage>
</organism>
<proteinExistence type="predicted"/>
<feature type="transmembrane region" description="Helical" evidence="1">
    <location>
        <begin position="6"/>
        <end position="27"/>
    </location>
</feature>
<protein>
    <submittedName>
        <fullName evidence="3">Two pore domain potassium channel family protein</fullName>
    </submittedName>
</protein>
<feature type="domain" description="Potassium channel" evidence="2">
    <location>
        <begin position="64"/>
        <end position="130"/>
    </location>
</feature>
<sequence length="146" mass="16620">MFIQLVIGTALIILCVVNHAICLELLLRRLKNIGPKWDRRMPVYGHIVIMIVVVIGLFAAHTIEAWLWGFFYFFSGELNGLSEAIYFSTVTYTTLGYGDIVLSEKWNLTSSLQAVSGIILFGWSTAFLVNARAFFWKKYGMDHYQG</sequence>
<dbReference type="Gene3D" id="1.10.287.70">
    <property type="match status" value="1"/>
</dbReference>
<evidence type="ECO:0000313" key="4">
    <source>
        <dbReference type="Proteomes" id="UP000476030"/>
    </source>
</evidence>
<dbReference type="Pfam" id="PF07885">
    <property type="entry name" value="Ion_trans_2"/>
    <property type="match status" value="1"/>
</dbReference>